<dbReference type="CDD" id="cd07346">
    <property type="entry name" value="ABC_6TM_exporters"/>
    <property type="match status" value="1"/>
</dbReference>
<evidence type="ECO:0000256" key="3">
    <source>
        <dbReference type="ARBA" id="ARBA00022741"/>
    </source>
</evidence>
<dbReference type="Pfam" id="PF00005">
    <property type="entry name" value="ABC_tran"/>
    <property type="match status" value="1"/>
</dbReference>
<keyword evidence="3" id="KW-0547">Nucleotide-binding</keyword>
<dbReference type="InterPro" id="IPR036640">
    <property type="entry name" value="ABC1_TM_sf"/>
</dbReference>
<dbReference type="SMART" id="SM00382">
    <property type="entry name" value="AAA"/>
    <property type="match status" value="1"/>
</dbReference>
<evidence type="ECO:0000259" key="8">
    <source>
        <dbReference type="PROSITE" id="PS50893"/>
    </source>
</evidence>
<gene>
    <name evidence="10" type="ORF">KIH74_30755</name>
</gene>
<dbReference type="PANTHER" id="PTHR24221:SF654">
    <property type="entry name" value="ATP-BINDING CASSETTE SUB-FAMILY B MEMBER 6"/>
    <property type="match status" value="1"/>
</dbReference>
<dbReference type="Proteomes" id="UP001197247">
    <property type="component" value="Unassembled WGS sequence"/>
</dbReference>
<proteinExistence type="predicted"/>
<dbReference type="InterPro" id="IPR011527">
    <property type="entry name" value="ABC1_TM_dom"/>
</dbReference>
<organism evidence="10 11">
    <name type="scientific">Kineosporia corallincola</name>
    <dbReference type="NCBI Taxonomy" id="2835133"/>
    <lineage>
        <taxon>Bacteria</taxon>
        <taxon>Bacillati</taxon>
        <taxon>Actinomycetota</taxon>
        <taxon>Actinomycetes</taxon>
        <taxon>Kineosporiales</taxon>
        <taxon>Kineosporiaceae</taxon>
        <taxon>Kineosporia</taxon>
    </lineage>
</organism>
<feature type="domain" description="ABC transporter" evidence="8">
    <location>
        <begin position="356"/>
        <end position="591"/>
    </location>
</feature>
<keyword evidence="5 7" id="KW-1133">Transmembrane helix</keyword>
<dbReference type="SUPFAM" id="SSF52540">
    <property type="entry name" value="P-loop containing nucleoside triphosphate hydrolases"/>
    <property type="match status" value="1"/>
</dbReference>
<evidence type="ECO:0000256" key="5">
    <source>
        <dbReference type="ARBA" id="ARBA00022989"/>
    </source>
</evidence>
<evidence type="ECO:0000313" key="10">
    <source>
        <dbReference type="EMBL" id="MBT0773366.1"/>
    </source>
</evidence>
<reference evidence="10 11" key="1">
    <citation type="submission" date="2021-05" db="EMBL/GenBank/DDBJ databases">
        <title>Kineosporia and Streptomyces sp. nov. two new marine actinobacteria isolated from Coral.</title>
        <authorList>
            <person name="Buangrab K."/>
            <person name="Sutthacheep M."/>
            <person name="Yeemin T."/>
            <person name="Harunari E."/>
            <person name="Igarashi Y."/>
            <person name="Kanchanasin P."/>
            <person name="Tanasupawat S."/>
            <person name="Phongsopitanun W."/>
        </authorList>
    </citation>
    <scope>NUCLEOTIDE SEQUENCE [LARGE SCALE GENOMIC DNA]</scope>
    <source>
        <strain evidence="10 11">J2-2</strain>
    </source>
</reference>
<feature type="transmembrane region" description="Helical" evidence="7">
    <location>
        <begin position="181"/>
        <end position="197"/>
    </location>
</feature>
<evidence type="ECO:0000256" key="1">
    <source>
        <dbReference type="ARBA" id="ARBA00004651"/>
    </source>
</evidence>
<dbReference type="InterPro" id="IPR027417">
    <property type="entry name" value="P-loop_NTPase"/>
</dbReference>
<evidence type="ECO:0000256" key="6">
    <source>
        <dbReference type="ARBA" id="ARBA00023136"/>
    </source>
</evidence>
<dbReference type="InterPro" id="IPR039421">
    <property type="entry name" value="Type_1_exporter"/>
</dbReference>
<keyword evidence="6 7" id="KW-0472">Membrane</keyword>
<dbReference type="Gene3D" id="1.20.1560.10">
    <property type="entry name" value="ABC transporter type 1, transmembrane domain"/>
    <property type="match status" value="1"/>
</dbReference>
<dbReference type="PROSITE" id="PS50893">
    <property type="entry name" value="ABC_TRANSPORTER_2"/>
    <property type="match status" value="1"/>
</dbReference>
<comment type="caution">
    <text evidence="10">The sequence shown here is derived from an EMBL/GenBank/DDBJ whole genome shotgun (WGS) entry which is preliminary data.</text>
</comment>
<keyword evidence="11" id="KW-1185">Reference proteome</keyword>
<dbReference type="PROSITE" id="PS50929">
    <property type="entry name" value="ABC_TM1F"/>
    <property type="match status" value="1"/>
</dbReference>
<feature type="transmembrane region" description="Helical" evidence="7">
    <location>
        <begin position="272"/>
        <end position="292"/>
    </location>
</feature>
<dbReference type="EMBL" id="JAHBAY010000016">
    <property type="protein sequence ID" value="MBT0773366.1"/>
    <property type="molecule type" value="Genomic_DNA"/>
</dbReference>
<sequence>MSRQALSRPKSPGSGELVDGAHPVRSLVGLLARRPGRMSVAIGSFVLKEIPMWMLPVITAAIIDQVSQHGSTRTVLGWLGLAVLLLAQNYPNHLVYTRNFMIVVRDTGAELRNVLAARLQVLSIGFHARSTSAVVQNKVVRDVENIELMLQQVTHPLLSATMVVTGAAVMTGIMVPQFLPVYLLTVPLALLIRQTVARRSRARNEQFRREMEGLSARVGEMASLIPVTRAHGLERTAQDRVAFGVDRVRREALRLDMLNGHTASMSWVTMQLLGVVCLALAAVFSLTGTLAIGPGDVVLLSTYFTLLTQGLIQLLGLLPVAARGVESVRSIAEVLAEPDLEQNEGRRPVHSVTGKLTLQEVSHRHPGAVVDSLHGIDLDVRPGETVAFVGPSGAGKSTVLNLVLGFIRPTSGRILLDGSDMQELDLRTVRRFVSVVPQEPVLFEGSIRDNVTYGLDDVPDEQVRQALRDAQALDIVENQPQGWDTVVGERGARLSGGQRQRIAIARALIRNPRILLLDEATSALDPESESQVKQALSQLMGGCTTLVVAHRLSTIRQADRIVVLENGRITEIGRHDELLAHGGRYAALHAAQAG</sequence>
<keyword evidence="2 7" id="KW-0812">Transmembrane</keyword>
<dbReference type="InterPro" id="IPR003593">
    <property type="entry name" value="AAA+_ATPase"/>
</dbReference>
<evidence type="ECO:0000256" key="4">
    <source>
        <dbReference type="ARBA" id="ARBA00022840"/>
    </source>
</evidence>
<dbReference type="SUPFAM" id="SSF90123">
    <property type="entry name" value="ABC transporter transmembrane region"/>
    <property type="match status" value="1"/>
</dbReference>
<evidence type="ECO:0000259" key="9">
    <source>
        <dbReference type="PROSITE" id="PS50929"/>
    </source>
</evidence>
<dbReference type="PROSITE" id="PS00211">
    <property type="entry name" value="ABC_TRANSPORTER_1"/>
    <property type="match status" value="1"/>
</dbReference>
<evidence type="ECO:0000256" key="7">
    <source>
        <dbReference type="SAM" id="Phobius"/>
    </source>
</evidence>
<dbReference type="GO" id="GO:0005524">
    <property type="term" value="F:ATP binding"/>
    <property type="evidence" value="ECO:0007669"/>
    <property type="project" value="UniProtKB-KW"/>
</dbReference>
<name>A0ABS5TRD5_9ACTN</name>
<dbReference type="InterPro" id="IPR017871">
    <property type="entry name" value="ABC_transporter-like_CS"/>
</dbReference>
<comment type="subcellular location">
    <subcellularLocation>
        <location evidence="1">Cell membrane</location>
        <topology evidence="1">Multi-pass membrane protein</topology>
    </subcellularLocation>
</comment>
<dbReference type="InterPro" id="IPR003439">
    <property type="entry name" value="ABC_transporter-like_ATP-bd"/>
</dbReference>
<evidence type="ECO:0000313" key="11">
    <source>
        <dbReference type="Proteomes" id="UP001197247"/>
    </source>
</evidence>
<feature type="transmembrane region" description="Helical" evidence="7">
    <location>
        <begin position="75"/>
        <end position="91"/>
    </location>
</feature>
<dbReference type="PANTHER" id="PTHR24221">
    <property type="entry name" value="ATP-BINDING CASSETTE SUB-FAMILY B"/>
    <property type="match status" value="1"/>
</dbReference>
<protein>
    <submittedName>
        <fullName evidence="10">ABC transporter ATP-binding protein</fullName>
    </submittedName>
</protein>
<feature type="domain" description="ABC transmembrane type-1" evidence="9">
    <location>
        <begin position="54"/>
        <end position="323"/>
    </location>
</feature>
<dbReference type="Gene3D" id="3.40.50.300">
    <property type="entry name" value="P-loop containing nucleotide triphosphate hydrolases"/>
    <property type="match status" value="1"/>
</dbReference>
<keyword evidence="4 10" id="KW-0067">ATP-binding</keyword>
<accession>A0ABS5TRD5</accession>
<dbReference type="RefSeq" id="WP_214159902.1">
    <property type="nucleotide sequence ID" value="NZ_JAHBAY010000016.1"/>
</dbReference>
<dbReference type="Pfam" id="PF00664">
    <property type="entry name" value="ABC_membrane"/>
    <property type="match status" value="1"/>
</dbReference>
<evidence type="ECO:0000256" key="2">
    <source>
        <dbReference type="ARBA" id="ARBA00022692"/>
    </source>
</evidence>